<dbReference type="InterPro" id="IPR052185">
    <property type="entry name" value="IPC_Synthase-Related"/>
</dbReference>
<evidence type="ECO:0000256" key="1">
    <source>
        <dbReference type="ARBA" id="ARBA00004141"/>
    </source>
</evidence>
<feature type="transmembrane region" description="Helical" evidence="6">
    <location>
        <begin position="110"/>
        <end position="129"/>
    </location>
</feature>
<dbReference type="GO" id="GO:0016020">
    <property type="term" value="C:membrane"/>
    <property type="evidence" value="ECO:0007669"/>
    <property type="project" value="UniProtKB-SubCell"/>
</dbReference>
<keyword evidence="9" id="KW-1185">Reference proteome</keyword>
<dbReference type="Pfam" id="PF14378">
    <property type="entry name" value="PAP2_3"/>
    <property type="match status" value="1"/>
</dbReference>
<comment type="subcellular location">
    <subcellularLocation>
        <location evidence="1">Membrane</location>
        <topology evidence="1">Multi-pass membrane protein</topology>
    </subcellularLocation>
</comment>
<comment type="caution">
    <text evidence="8">The sequence shown here is derived from an EMBL/GenBank/DDBJ whole genome shotgun (WGS) entry which is preliminary data.</text>
</comment>
<name>A0A6G4UD68_9ACTN</name>
<evidence type="ECO:0000256" key="2">
    <source>
        <dbReference type="ARBA" id="ARBA00022692"/>
    </source>
</evidence>
<dbReference type="RefSeq" id="WP_165245602.1">
    <property type="nucleotide sequence ID" value="NZ_JAAKZV010000405.1"/>
</dbReference>
<dbReference type="Proteomes" id="UP000481583">
    <property type="component" value="Unassembled WGS sequence"/>
</dbReference>
<evidence type="ECO:0000313" key="9">
    <source>
        <dbReference type="Proteomes" id="UP000481583"/>
    </source>
</evidence>
<proteinExistence type="predicted"/>
<evidence type="ECO:0000256" key="3">
    <source>
        <dbReference type="ARBA" id="ARBA00022989"/>
    </source>
</evidence>
<feature type="transmembrane region" description="Helical" evidence="6">
    <location>
        <begin position="80"/>
        <end position="98"/>
    </location>
</feature>
<evidence type="ECO:0000256" key="5">
    <source>
        <dbReference type="SAM" id="MobiDB-lite"/>
    </source>
</evidence>
<organism evidence="8 9">
    <name type="scientific">Streptomyces coryli</name>
    <dbReference type="NCBI Taxonomy" id="1128680"/>
    <lineage>
        <taxon>Bacteria</taxon>
        <taxon>Bacillati</taxon>
        <taxon>Actinomycetota</taxon>
        <taxon>Actinomycetes</taxon>
        <taxon>Kitasatosporales</taxon>
        <taxon>Streptomycetaceae</taxon>
        <taxon>Streptomyces</taxon>
    </lineage>
</organism>
<protein>
    <submittedName>
        <fullName evidence="8">Phosphatase PAP2 family protein</fullName>
    </submittedName>
</protein>
<feature type="transmembrane region" description="Helical" evidence="6">
    <location>
        <begin position="14"/>
        <end position="31"/>
    </location>
</feature>
<feature type="transmembrane region" description="Helical" evidence="6">
    <location>
        <begin position="223"/>
        <end position="244"/>
    </location>
</feature>
<feature type="domain" description="Inositolphosphotransferase Aur1/Ipt1" evidence="7">
    <location>
        <begin position="49"/>
        <end position="235"/>
    </location>
</feature>
<sequence>MTGPVPAAQPRRRWWAELLLIAAVYALYSAGRLLATGSVAQAHEHGVRILDLEKALYLHAEEPLNRLFTTHAAIGVPADFAYATLHYLVTPAVLIWIWRRRHEHYRQLRSWLMGSTLIGLVGFVLLPTAPPRLLSDEHGFVDTMAQYSSYGWWGGEASAPRGLGGLTNQYAAMPSLHVGWALWCGLVVWRHARSRTVRVLALAYPAMTALVVMGTANHYLLDAVAGVAVMGAGYLAAGPLVRAADLAKAQARMALAPRRVPVRQGSIVAAKGGPGVVPTVVVGGGATDGATGTAGGGGSAGAAEVVGAGWKTAARGTHIPRPRTPADASGAAGPAAEPVAGDGGSAPAAAR</sequence>
<feature type="transmembrane region" description="Helical" evidence="6">
    <location>
        <begin position="196"/>
        <end position="217"/>
    </location>
</feature>
<evidence type="ECO:0000313" key="8">
    <source>
        <dbReference type="EMBL" id="NGN70093.1"/>
    </source>
</evidence>
<keyword evidence="4 6" id="KW-0472">Membrane</keyword>
<reference evidence="8 9" key="1">
    <citation type="submission" date="2020-02" db="EMBL/GenBank/DDBJ databases">
        <title>Whole-genome analyses of novel actinobacteria.</title>
        <authorList>
            <person name="Sahin N."/>
        </authorList>
    </citation>
    <scope>NUCLEOTIDE SEQUENCE [LARGE SCALE GENOMIC DNA]</scope>
    <source>
        <strain evidence="8 9">A7024</strain>
    </source>
</reference>
<feature type="compositionally biased region" description="Low complexity" evidence="5">
    <location>
        <begin position="325"/>
        <end position="340"/>
    </location>
</feature>
<dbReference type="InterPro" id="IPR026841">
    <property type="entry name" value="Aur1/Ipt1"/>
</dbReference>
<evidence type="ECO:0000259" key="7">
    <source>
        <dbReference type="Pfam" id="PF14378"/>
    </source>
</evidence>
<dbReference type="CDD" id="cd03386">
    <property type="entry name" value="PAP2_Aur1_like"/>
    <property type="match status" value="1"/>
</dbReference>
<keyword evidence="3 6" id="KW-1133">Transmembrane helix</keyword>
<feature type="transmembrane region" description="Helical" evidence="6">
    <location>
        <begin position="170"/>
        <end position="189"/>
    </location>
</feature>
<dbReference type="EMBL" id="JAAKZV010000405">
    <property type="protein sequence ID" value="NGN70093.1"/>
    <property type="molecule type" value="Genomic_DNA"/>
</dbReference>
<dbReference type="PANTHER" id="PTHR31310">
    <property type="match status" value="1"/>
</dbReference>
<gene>
    <name evidence="8" type="ORF">G5C51_40170</name>
</gene>
<accession>A0A6G4UD68</accession>
<evidence type="ECO:0000256" key="4">
    <source>
        <dbReference type="ARBA" id="ARBA00023136"/>
    </source>
</evidence>
<dbReference type="AlphaFoldDB" id="A0A6G4UD68"/>
<keyword evidence="2 6" id="KW-0812">Transmembrane</keyword>
<evidence type="ECO:0000256" key="6">
    <source>
        <dbReference type="SAM" id="Phobius"/>
    </source>
</evidence>
<feature type="region of interest" description="Disordered" evidence="5">
    <location>
        <begin position="312"/>
        <end position="351"/>
    </location>
</feature>
<dbReference type="PANTHER" id="PTHR31310:SF7">
    <property type="entry name" value="PA-PHOSPHATASE RELATED-FAMILY PROTEIN DDB_G0268928"/>
    <property type="match status" value="1"/>
</dbReference>